<dbReference type="EMBL" id="AGXA01000034">
    <property type="protein sequence ID" value="EKU92849.1"/>
    <property type="molecule type" value="Genomic_DNA"/>
</dbReference>
<sequence>MTPKEYFQECLKLDNKVTEKQNQLDLIKASFTSAVKMKDINVQTSGGNSHEERLAKLFELNDEINADVDKLVNYKLKLSLEVNQLEDDRYRMILSERYFQGKKFELIAVERDYDIRWIYKLHGQALQAFGDKFPEKF</sequence>
<dbReference type="Proteomes" id="UP000009875">
    <property type="component" value="Unassembled WGS sequence"/>
</dbReference>
<gene>
    <name evidence="1" type="ORF">HMPREF9698_01602</name>
</gene>
<evidence type="ECO:0000313" key="1">
    <source>
        <dbReference type="EMBL" id="EKU92849.1"/>
    </source>
</evidence>
<dbReference type="eggNOG" id="COG1191">
    <property type="taxonomic scope" value="Bacteria"/>
</dbReference>
<dbReference type="RefSeq" id="WP_003779213.1">
    <property type="nucleotide sequence ID" value="NZ_JH992963.1"/>
</dbReference>
<evidence type="ECO:0000313" key="2">
    <source>
        <dbReference type="Proteomes" id="UP000009875"/>
    </source>
</evidence>
<protein>
    <recommendedName>
        <fullName evidence="3">ArpU family phage transcriptional regulator</fullName>
    </recommendedName>
</protein>
<dbReference type="AlphaFoldDB" id="K9E6R5"/>
<name>K9E6R5_9LACT</name>
<dbReference type="HOGENOM" id="CLU_144718_2_0_9"/>
<comment type="caution">
    <text evidence="1">The sequence shown here is derived from an EMBL/GenBank/DDBJ whole genome shotgun (WGS) entry which is preliminary data.</text>
</comment>
<accession>K9E6R5</accession>
<evidence type="ECO:0008006" key="3">
    <source>
        <dbReference type="Google" id="ProtNLM"/>
    </source>
</evidence>
<dbReference type="STRING" id="883081.HMPREF9698_01602"/>
<proteinExistence type="predicted"/>
<dbReference type="OrthoDB" id="3242975at2"/>
<reference evidence="1 2" key="1">
    <citation type="submission" date="2012-09" db="EMBL/GenBank/DDBJ databases">
        <title>The Genome Sequence of Alloiococcus otitis ATCC 51267.</title>
        <authorList>
            <consortium name="The Broad Institute Genome Sequencing Platform"/>
            <person name="Earl A."/>
            <person name="Ward D."/>
            <person name="Feldgarden M."/>
            <person name="Gevers D."/>
            <person name="Huys G."/>
            <person name="Walker B."/>
            <person name="Young S.K."/>
            <person name="Zeng Q."/>
            <person name="Gargeya S."/>
            <person name="Fitzgerald M."/>
            <person name="Haas B."/>
            <person name="Abouelleil A."/>
            <person name="Alvarado L."/>
            <person name="Arachchi H.M."/>
            <person name="Berlin A.M."/>
            <person name="Chapman S.B."/>
            <person name="Goldberg J."/>
            <person name="Griggs A."/>
            <person name="Gujja S."/>
            <person name="Hansen M."/>
            <person name="Howarth C."/>
            <person name="Imamovic A."/>
            <person name="Larimer J."/>
            <person name="McCowen C."/>
            <person name="Montmayeur A."/>
            <person name="Murphy C."/>
            <person name="Neiman D."/>
            <person name="Pearson M."/>
            <person name="Priest M."/>
            <person name="Roberts A."/>
            <person name="Saif S."/>
            <person name="Shea T."/>
            <person name="Sisk P."/>
            <person name="Sykes S."/>
            <person name="Wortman J."/>
            <person name="Nusbaum C."/>
            <person name="Birren B."/>
        </authorList>
    </citation>
    <scope>NUCLEOTIDE SEQUENCE [LARGE SCALE GENOMIC DNA]</scope>
    <source>
        <strain evidence="1 2">ATCC 51267</strain>
    </source>
</reference>
<organism evidence="1 2">
    <name type="scientific">Alloiococcus otitis ATCC 51267</name>
    <dbReference type="NCBI Taxonomy" id="883081"/>
    <lineage>
        <taxon>Bacteria</taxon>
        <taxon>Bacillati</taxon>
        <taxon>Bacillota</taxon>
        <taxon>Bacilli</taxon>
        <taxon>Lactobacillales</taxon>
        <taxon>Carnobacteriaceae</taxon>
        <taxon>Alloiococcus</taxon>
    </lineage>
</organism>
<keyword evidence="2" id="KW-1185">Reference proteome</keyword>